<feature type="compositionally biased region" description="Pro residues" evidence="1">
    <location>
        <begin position="129"/>
        <end position="143"/>
    </location>
</feature>
<accession>A0ABW5U2G4</accession>
<evidence type="ECO:0000256" key="1">
    <source>
        <dbReference type="SAM" id="MobiDB-lite"/>
    </source>
</evidence>
<name>A0ABW5U2G4_9RHOB</name>
<organism evidence="2 3">
    <name type="scientific">Sulfitobacter aestuarii</name>
    <dbReference type="NCBI Taxonomy" id="2161676"/>
    <lineage>
        <taxon>Bacteria</taxon>
        <taxon>Pseudomonadati</taxon>
        <taxon>Pseudomonadota</taxon>
        <taxon>Alphaproteobacteria</taxon>
        <taxon>Rhodobacterales</taxon>
        <taxon>Roseobacteraceae</taxon>
        <taxon>Sulfitobacter</taxon>
    </lineage>
</organism>
<sequence length="331" mass="35488">MSRPAAPALRVFDPMEFAAPKDWPPEIGIAAIATLEGQPELHPAHASEGMAALIARLEAKTGWDFSGAGIYPQAEGYPALEVSFEDNSRMLRELERFIDDPALLEAAQDFAINFEFASEEGLQMEGVRPPEPAPPAEEPPEPQPETTAPEPEIEAPSVAAPVLPQGYVPVGEGEIPAALRGAYLQQSRQGGLVLMLREGAKPRRADSVELLMRGDRMGLAVLESALFADGRLRPAIHVPLAALRADLIRPGEKYPVVCGRDGEYLLLTPVFTPLSREKKASRRVSAPVLASALLAAFAAYMLLTQPGGEASATRSDPVGALRDEMFKPGSD</sequence>
<feature type="region of interest" description="Disordered" evidence="1">
    <location>
        <begin position="308"/>
        <end position="331"/>
    </location>
</feature>
<comment type="caution">
    <text evidence="2">The sequence shown here is derived from an EMBL/GenBank/DDBJ whole genome shotgun (WGS) entry which is preliminary data.</text>
</comment>
<evidence type="ECO:0000313" key="3">
    <source>
        <dbReference type="Proteomes" id="UP001597474"/>
    </source>
</evidence>
<reference evidence="3" key="1">
    <citation type="journal article" date="2019" name="Int. J. Syst. Evol. Microbiol.">
        <title>The Global Catalogue of Microorganisms (GCM) 10K type strain sequencing project: providing services to taxonomists for standard genome sequencing and annotation.</title>
        <authorList>
            <consortium name="The Broad Institute Genomics Platform"/>
            <consortium name="The Broad Institute Genome Sequencing Center for Infectious Disease"/>
            <person name="Wu L."/>
            <person name="Ma J."/>
        </authorList>
    </citation>
    <scope>NUCLEOTIDE SEQUENCE [LARGE SCALE GENOMIC DNA]</scope>
    <source>
        <strain evidence="3">TISTR 2562</strain>
    </source>
</reference>
<feature type="compositionally biased region" description="Basic and acidic residues" evidence="1">
    <location>
        <begin position="321"/>
        <end position="331"/>
    </location>
</feature>
<feature type="region of interest" description="Disordered" evidence="1">
    <location>
        <begin position="124"/>
        <end position="152"/>
    </location>
</feature>
<proteinExistence type="predicted"/>
<dbReference type="EMBL" id="JBHUMP010000005">
    <property type="protein sequence ID" value="MFD2739568.1"/>
    <property type="molecule type" value="Genomic_DNA"/>
</dbReference>
<keyword evidence="3" id="KW-1185">Reference proteome</keyword>
<dbReference type="RefSeq" id="WP_386373314.1">
    <property type="nucleotide sequence ID" value="NZ_JBHUMP010000005.1"/>
</dbReference>
<dbReference type="Proteomes" id="UP001597474">
    <property type="component" value="Unassembled WGS sequence"/>
</dbReference>
<gene>
    <name evidence="2" type="ORF">ACFSUD_08315</name>
</gene>
<evidence type="ECO:0000313" key="2">
    <source>
        <dbReference type="EMBL" id="MFD2739568.1"/>
    </source>
</evidence>
<protein>
    <submittedName>
        <fullName evidence="2">Uncharacterized protein</fullName>
    </submittedName>
</protein>